<name>A0A2R7YVL9_9ACTN</name>
<dbReference type="PRINTS" id="PR00502">
    <property type="entry name" value="NUDIXFAMILY"/>
</dbReference>
<protein>
    <submittedName>
        <fullName evidence="7">NUDIX hydrolase</fullName>
    </submittedName>
</protein>
<dbReference type="AlphaFoldDB" id="A0A2R7YVL9"/>
<dbReference type="Proteomes" id="UP000244867">
    <property type="component" value="Unassembled WGS sequence"/>
</dbReference>
<organism evidence="7 8">
    <name type="scientific">Nocardioides currus</name>
    <dbReference type="NCBI Taxonomy" id="2133958"/>
    <lineage>
        <taxon>Bacteria</taxon>
        <taxon>Bacillati</taxon>
        <taxon>Actinomycetota</taxon>
        <taxon>Actinomycetes</taxon>
        <taxon>Propionibacteriales</taxon>
        <taxon>Nocardioidaceae</taxon>
        <taxon>Nocardioides</taxon>
    </lineage>
</organism>
<dbReference type="Gene3D" id="3.40.630.30">
    <property type="match status" value="1"/>
</dbReference>
<comment type="similarity">
    <text evidence="2 5">Belongs to the Nudix hydrolase family.</text>
</comment>
<dbReference type="Gene3D" id="3.90.79.10">
    <property type="entry name" value="Nucleoside Triphosphate Pyrophosphohydrolase"/>
    <property type="match status" value="1"/>
</dbReference>
<evidence type="ECO:0000256" key="1">
    <source>
        <dbReference type="ARBA" id="ARBA00001946"/>
    </source>
</evidence>
<evidence type="ECO:0000313" key="7">
    <source>
        <dbReference type="EMBL" id="PUA80354.1"/>
    </source>
</evidence>
<comment type="caution">
    <text evidence="7">The sequence shown here is derived from an EMBL/GenBank/DDBJ whole genome shotgun (WGS) entry which is preliminary data.</text>
</comment>
<dbReference type="OrthoDB" id="4247482at2"/>
<reference evidence="7 8" key="1">
    <citation type="submission" date="2018-03" db="EMBL/GenBank/DDBJ databases">
        <authorList>
            <person name="Keele B.F."/>
        </authorList>
    </citation>
    <scope>NUCLEOTIDE SEQUENCE [LARGE SCALE GENOMIC DNA]</scope>
    <source>
        <strain evidence="7 8">IB-3</strain>
    </source>
</reference>
<dbReference type="PANTHER" id="PTHR43046:SF12">
    <property type="entry name" value="GDP-MANNOSE MANNOSYL HYDROLASE"/>
    <property type="match status" value="1"/>
</dbReference>
<dbReference type="CDD" id="cd18876">
    <property type="entry name" value="NUDIX_Hydrolase"/>
    <property type="match status" value="1"/>
</dbReference>
<feature type="domain" description="Nudix hydrolase" evidence="6">
    <location>
        <begin position="107"/>
        <end position="237"/>
    </location>
</feature>
<comment type="cofactor">
    <cofactor evidence="1">
        <name>Mg(2+)</name>
        <dbReference type="ChEBI" id="CHEBI:18420"/>
    </cofactor>
</comment>
<proteinExistence type="inferred from homology"/>
<dbReference type="InterPro" id="IPR020084">
    <property type="entry name" value="NUDIX_hydrolase_CS"/>
</dbReference>
<dbReference type="GO" id="GO:0016787">
    <property type="term" value="F:hydrolase activity"/>
    <property type="evidence" value="ECO:0007669"/>
    <property type="project" value="UniProtKB-KW"/>
</dbReference>
<dbReference type="RefSeq" id="WP_108345161.1">
    <property type="nucleotide sequence ID" value="NZ_PYXZ01000006.1"/>
</dbReference>
<sequence>MTEPIDVTTVAAGIARLAWGRDHSIEDVRRVVAAALDEHARVEAWVDPDDSTAQRMATWSGMHREGVMRGVTVDDEAVDRIVYARLSTDTPLDEPGGFRSLLNSFLPRKRAIGQMLIRDGAGRVLLCQLTYKKDWDLPGGVVEVGESPRVAVGREVEEELGLTIAAGDLVLTDWLPPWGGWDDAICLVFDGGEHDASLVERIVKQEREIRDARFCTPAEVEERATDFTARRVAAALLGATTGAATYTESGH</sequence>
<dbReference type="InterPro" id="IPR000086">
    <property type="entry name" value="NUDIX_hydrolase_dom"/>
</dbReference>
<evidence type="ECO:0000256" key="4">
    <source>
        <dbReference type="ARBA" id="ARBA00022842"/>
    </source>
</evidence>
<dbReference type="PANTHER" id="PTHR43046">
    <property type="entry name" value="GDP-MANNOSE MANNOSYL HYDROLASE"/>
    <property type="match status" value="1"/>
</dbReference>
<dbReference type="PROSITE" id="PS51462">
    <property type="entry name" value="NUDIX"/>
    <property type="match status" value="1"/>
</dbReference>
<dbReference type="InterPro" id="IPR020476">
    <property type="entry name" value="Nudix_hydrolase"/>
</dbReference>
<dbReference type="EMBL" id="PYXZ01000006">
    <property type="protein sequence ID" value="PUA80354.1"/>
    <property type="molecule type" value="Genomic_DNA"/>
</dbReference>
<keyword evidence="4" id="KW-0460">Magnesium</keyword>
<evidence type="ECO:0000256" key="5">
    <source>
        <dbReference type="RuleBase" id="RU003476"/>
    </source>
</evidence>
<evidence type="ECO:0000259" key="6">
    <source>
        <dbReference type="PROSITE" id="PS51462"/>
    </source>
</evidence>
<dbReference type="InterPro" id="IPR015797">
    <property type="entry name" value="NUDIX_hydrolase-like_dom_sf"/>
</dbReference>
<dbReference type="SUPFAM" id="SSF55811">
    <property type="entry name" value="Nudix"/>
    <property type="match status" value="1"/>
</dbReference>
<dbReference type="PROSITE" id="PS00893">
    <property type="entry name" value="NUDIX_BOX"/>
    <property type="match status" value="1"/>
</dbReference>
<keyword evidence="8" id="KW-1185">Reference proteome</keyword>
<gene>
    <name evidence="7" type="ORF">C7S10_14595</name>
</gene>
<keyword evidence="3 5" id="KW-0378">Hydrolase</keyword>
<dbReference type="Pfam" id="PF00293">
    <property type="entry name" value="NUDIX"/>
    <property type="match status" value="1"/>
</dbReference>
<evidence type="ECO:0000313" key="8">
    <source>
        <dbReference type="Proteomes" id="UP000244867"/>
    </source>
</evidence>
<evidence type="ECO:0000256" key="3">
    <source>
        <dbReference type="ARBA" id="ARBA00022801"/>
    </source>
</evidence>
<evidence type="ECO:0000256" key="2">
    <source>
        <dbReference type="ARBA" id="ARBA00005582"/>
    </source>
</evidence>
<accession>A0A2R7YVL9</accession>